<organism evidence="1 2">
    <name type="scientific">Thelephora ganbajun</name>
    <name type="common">Ganba fungus</name>
    <dbReference type="NCBI Taxonomy" id="370292"/>
    <lineage>
        <taxon>Eukaryota</taxon>
        <taxon>Fungi</taxon>
        <taxon>Dikarya</taxon>
        <taxon>Basidiomycota</taxon>
        <taxon>Agaricomycotina</taxon>
        <taxon>Agaricomycetes</taxon>
        <taxon>Thelephorales</taxon>
        <taxon>Thelephoraceae</taxon>
        <taxon>Thelephora</taxon>
    </lineage>
</organism>
<evidence type="ECO:0000313" key="1">
    <source>
        <dbReference type="EMBL" id="KAF9651562.1"/>
    </source>
</evidence>
<comment type="caution">
    <text evidence="1">The sequence shown here is derived from an EMBL/GenBank/DDBJ whole genome shotgun (WGS) entry which is preliminary data.</text>
</comment>
<dbReference type="EMBL" id="MU117974">
    <property type="protein sequence ID" value="KAF9651562.1"/>
    <property type="molecule type" value="Genomic_DNA"/>
</dbReference>
<dbReference type="Proteomes" id="UP000886501">
    <property type="component" value="Unassembled WGS sequence"/>
</dbReference>
<protein>
    <submittedName>
        <fullName evidence="1">Uncharacterized protein</fullName>
    </submittedName>
</protein>
<sequence length="384" mass="42127">MQTSSSAGKWNFTLKDKQKLLANLDIEVEHRTKQLEAWLSDAIESFRSRNEGYLSRIPRIVLGVKMRDLETKYNGDVLTCMKALQMDRLAEGAVGVECSTKKRKWFVAQDTDPERNDESSRAVKNPRLSAATPRRMISAAGYRSPMKSQLLRTPGTQRNIPSRPTLRGPSPSVRTTRIASTQARPSSPSKISTTPHSSRRPPSSATFNPTISNGVPSYPKHDANSLKQKGKIAGQSHYFGNAGELPGVQETEYEGNHSGGAGSGLRRVNSITVRRQPMSVNFNPRPNSTAVPTPSGGHQSHPEHLGATHPLESTTTGSQPARQPFPAQVQVTVPTVDGFFLEFNPLLVSPSALSELEGITEDAKKQAREEMVRLVKEAVSKWTI</sequence>
<proteinExistence type="predicted"/>
<reference evidence="1" key="2">
    <citation type="journal article" date="2020" name="Nat. Commun.">
        <title>Large-scale genome sequencing of mycorrhizal fungi provides insights into the early evolution of symbiotic traits.</title>
        <authorList>
            <person name="Miyauchi S."/>
            <person name="Kiss E."/>
            <person name="Kuo A."/>
            <person name="Drula E."/>
            <person name="Kohler A."/>
            <person name="Sanchez-Garcia M."/>
            <person name="Morin E."/>
            <person name="Andreopoulos B."/>
            <person name="Barry K.W."/>
            <person name="Bonito G."/>
            <person name="Buee M."/>
            <person name="Carver A."/>
            <person name="Chen C."/>
            <person name="Cichocki N."/>
            <person name="Clum A."/>
            <person name="Culley D."/>
            <person name="Crous P.W."/>
            <person name="Fauchery L."/>
            <person name="Girlanda M."/>
            <person name="Hayes R.D."/>
            <person name="Keri Z."/>
            <person name="LaButti K."/>
            <person name="Lipzen A."/>
            <person name="Lombard V."/>
            <person name="Magnuson J."/>
            <person name="Maillard F."/>
            <person name="Murat C."/>
            <person name="Nolan M."/>
            <person name="Ohm R.A."/>
            <person name="Pangilinan J."/>
            <person name="Pereira M.F."/>
            <person name="Perotto S."/>
            <person name="Peter M."/>
            <person name="Pfister S."/>
            <person name="Riley R."/>
            <person name="Sitrit Y."/>
            <person name="Stielow J.B."/>
            <person name="Szollosi G."/>
            <person name="Zifcakova L."/>
            <person name="Stursova M."/>
            <person name="Spatafora J.W."/>
            <person name="Tedersoo L."/>
            <person name="Vaario L.M."/>
            <person name="Yamada A."/>
            <person name="Yan M."/>
            <person name="Wang P."/>
            <person name="Xu J."/>
            <person name="Bruns T."/>
            <person name="Baldrian P."/>
            <person name="Vilgalys R."/>
            <person name="Dunand C."/>
            <person name="Henrissat B."/>
            <person name="Grigoriev I.V."/>
            <person name="Hibbett D."/>
            <person name="Nagy L.G."/>
            <person name="Martin F.M."/>
        </authorList>
    </citation>
    <scope>NUCLEOTIDE SEQUENCE</scope>
    <source>
        <strain evidence="1">P2</strain>
    </source>
</reference>
<evidence type="ECO:0000313" key="2">
    <source>
        <dbReference type="Proteomes" id="UP000886501"/>
    </source>
</evidence>
<gene>
    <name evidence="1" type="ORF">BDM02DRAFT_3184322</name>
</gene>
<reference evidence="1" key="1">
    <citation type="submission" date="2019-10" db="EMBL/GenBank/DDBJ databases">
        <authorList>
            <consortium name="DOE Joint Genome Institute"/>
            <person name="Kuo A."/>
            <person name="Miyauchi S."/>
            <person name="Kiss E."/>
            <person name="Drula E."/>
            <person name="Kohler A."/>
            <person name="Sanchez-Garcia M."/>
            <person name="Andreopoulos B."/>
            <person name="Barry K.W."/>
            <person name="Bonito G."/>
            <person name="Buee M."/>
            <person name="Carver A."/>
            <person name="Chen C."/>
            <person name="Cichocki N."/>
            <person name="Clum A."/>
            <person name="Culley D."/>
            <person name="Crous P.W."/>
            <person name="Fauchery L."/>
            <person name="Girlanda M."/>
            <person name="Hayes R."/>
            <person name="Keri Z."/>
            <person name="Labutti K."/>
            <person name="Lipzen A."/>
            <person name="Lombard V."/>
            <person name="Magnuson J."/>
            <person name="Maillard F."/>
            <person name="Morin E."/>
            <person name="Murat C."/>
            <person name="Nolan M."/>
            <person name="Ohm R."/>
            <person name="Pangilinan J."/>
            <person name="Pereira M."/>
            <person name="Perotto S."/>
            <person name="Peter M."/>
            <person name="Riley R."/>
            <person name="Sitrit Y."/>
            <person name="Stielow B."/>
            <person name="Szollosi G."/>
            <person name="Zifcakova L."/>
            <person name="Stursova M."/>
            <person name="Spatafora J.W."/>
            <person name="Tedersoo L."/>
            <person name="Vaario L.-M."/>
            <person name="Yamada A."/>
            <person name="Yan M."/>
            <person name="Wang P."/>
            <person name="Xu J."/>
            <person name="Bruns T."/>
            <person name="Baldrian P."/>
            <person name="Vilgalys R."/>
            <person name="Henrissat B."/>
            <person name="Grigoriev I.V."/>
            <person name="Hibbett D."/>
            <person name="Nagy L.G."/>
            <person name="Martin F.M."/>
        </authorList>
    </citation>
    <scope>NUCLEOTIDE SEQUENCE</scope>
    <source>
        <strain evidence="1">P2</strain>
    </source>
</reference>
<name>A0ACB6ZPX0_THEGA</name>
<accession>A0ACB6ZPX0</accession>
<keyword evidence="2" id="KW-1185">Reference proteome</keyword>